<dbReference type="InterPro" id="IPR006450">
    <property type="entry name" value="Phage_HK97_gp6-like"/>
</dbReference>
<gene>
    <name evidence="1" type="ORF">SDC9_179993</name>
</gene>
<dbReference type="CDD" id="cd08054">
    <property type="entry name" value="gp6"/>
    <property type="match status" value="1"/>
</dbReference>
<accession>A0A645H8B6</accession>
<dbReference type="AlphaFoldDB" id="A0A645H8B6"/>
<dbReference type="Gene3D" id="1.10.3230.30">
    <property type="entry name" value="Phage gp6-like head-tail connector protein"/>
    <property type="match status" value="1"/>
</dbReference>
<reference evidence="1" key="1">
    <citation type="submission" date="2019-08" db="EMBL/GenBank/DDBJ databases">
        <authorList>
            <person name="Kucharzyk K."/>
            <person name="Murdoch R.W."/>
            <person name="Higgins S."/>
            <person name="Loffler F."/>
        </authorList>
    </citation>
    <scope>NUCLEOTIDE SEQUENCE</scope>
</reference>
<organism evidence="1">
    <name type="scientific">bioreactor metagenome</name>
    <dbReference type="NCBI Taxonomy" id="1076179"/>
    <lineage>
        <taxon>unclassified sequences</taxon>
        <taxon>metagenomes</taxon>
        <taxon>ecological metagenomes</taxon>
    </lineage>
</organism>
<comment type="caution">
    <text evidence="1">The sequence shown here is derived from an EMBL/GenBank/DDBJ whole genome shotgun (WGS) entry which is preliminary data.</text>
</comment>
<evidence type="ECO:0008006" key="2">
    <source>
        <dbReference type="Google" id="ProtNLM"/>
    </source>
</evidence>
<protein>
    <recommendedName>
        <fullName evidence="2">Phage gp6-like head-tail connector protein</fullName>
    </recommendedName>
</protein>
<sequence length="95" mass="10638">MALDIKGIYDYCKIEMSESHVMDLIEAAEAYIVNSITQKDLSVLEKNPLFCLAVKMLVLHWHDHRGVSSEKDLSLIPMGIESLMAKLDSEAQEGS</sequence>
<dbReference type="EMBL" id="VSSQ01084574">
    <property type="protein sequence ID" value="MPN32514.1"/>
    <property type="molecule type" value="Genomic_DNA"/>
</dbReference>
<dbReference type="NCBIfam" id="TIGR01560">
    <property type="entry name" value="put_DNA_pack"/>
    <property type="match status" value="1"/>
</dbReference>
<name>A0A645H8B6_9ZZZZ</name>
<evidence type="ECO:0000313" key="1">
    <source>
        <dbReference type="EMBL" id="MPN32514.1"/>
    </source>
</evidence>
<proteinExistence type="predicted"/>